<comment type="caution">
    <text evidence="1">The sequence shown here is derived from an EMBL/GenBank/DDBJ whole genome shotgun (WGS) entry which is preliminary data.</text>
</comment>
<evidence type="ECO:0008006" key="3">
    <source>
        <dbReference type="Google" id="ProtNLM"/>
    </source>
</evidence>
<keyword evidence="2" id="KW-1185">Reference proteome</keyword>
<accession>A0ABD0ZJB5</accession>
<protein>
    <recommendedName>
        <fullName evidence="3">Zinc knuckle CX2CX4HX4C domain-containing protein</fullName>
    </recommendedName>
</protein>
<evidence type="ECO:0000313" key="1">
    <source>
        <dbReference type="EMBL" id="KAL1191294.1"/>
    </source>
</evidence>
<dbReference type="EMBL" id="JBANAX010000857">
    <property type="protein sequence ID" value="KAL1191294.1"/>
    <property type="molecule type" value="Genomic_DNA"/>
</dbReference>
<gene>
    <name evidence="1" type="ORF">V5N11_008295</name>
</gene>
<name>A0ABD0ZJB5_CARAN</name>
<sequence length="123" mass="13846">MGNDILCPMRDYQTSFFLCGLYGHLVHSCPRGMPEKIAVEPSNMLGVVSSVVRLGEDDFTHVCWTGKRSEPTARKAVNTAGTSTCILESNLKEIMRNKKRENIEISTRYGSLEEDFISTELRE</sequence>
<reference evidence="1 2" key="1">
    <citation type="submission" date="2024-04" db="EMBL/GenBank/DDBJ databases">
        <title>Genome assembly C_amara_ONT_v2.</title>
        <authorList>
            <person name="Yant L."/>
            <person name="Moore C."/>
            <person name="Slenker M."/>
        </authorList>
    </citation>
    <scope>NUCLEOTIDE SEQUENCE [LARGE SCALE GENOMIC DNA]</scope>
    <source>
        <tissue evidence="1">Leaf</tissue>
    </source>
</reference>
<evidence type="ECO:0000313" key="2">
    <source>
        <dbReference type="Proteomes" id="UP001558713"/>
    </source>
</evidence>
<dbReference type="Proteomes" id="UP001558713">
    <property type="component" value="Unassembled WGS sequence"/>
</dbReference>
<dbReference type="AlphaFoldDB" id="A0ABD0ZJB5"/>
<proteinExistence type="predicted"/>
<organism evidence="1 2">
    <name type="scientific">Cardamine amara subsp. amara</name>
    <dbReference type="NCBI Taxonomy" id="228776"/>
    <lineage>
        <taxon>Eukaryota</taxon>
        <taxon>Viridiplantae</taxon>
        <taxon>Streptophyta</taxon>
        <taxon>Embryophyta</taxon>
        <taxon>Tracheophyta</taxon>
        <taxon>Spermatophyta</taxon>
        <taxon>Magnoliopsida</taxon>
        <taxon>eudicotyledons</taxon>
        <taxon>Gunneridae</taxon>
        <taxon>Pentapetalae</taxon>
        <taxon>rosids</taxon>
        <taxon>malvids</taxon>
        <taxon>Brassicales</taxon>
        <taxon>Brassicaceae</taxon>
        <taxon>Cardamineae</taxon>
        <taxon>Cardamine</taxon>
    </lineage>
</organism>